<dbReference type="GO" id="GO:0003955">
    <property type="term" value="F:NAD(P)H dehydrogenase (quinone) activity"/>
    <property type="evidence" value="ECO:0007669"/>
    <property type="project" value="TreeGrafter"/>
</dbReference>
<organism evidence="2 3">
    <name type="scientific">Exophiala mesophila</name>
    <name type="common">Black yeast-like fungus</name>
    <dbReference type="NCBI Taxonomy" id="212818"/>
    <lineage>
        <taxon>Eukaryota</taxon>
        <taxon>Fungi</taxon>
        <taxon>Dikarya</taxon>
        <taxon>Ascomycota</taxon>
        <taxon>Pezizomycotina</taxon>
        <taxon>Eurotiomycetes</taxon>
        <taxon>Chaetothyriomycetidae</taxon>
        <taxon>Chaetothyriales</taxon>
        <taxon>Herpotrichiellaceae</taxon>
        <taxon>Exophiala</taxon>
    </lineage>
</organism>
<reference evidence="2 3" key="1">
    <citation type="submission" date="2015-01" db="EMBL/GenBank/DDBJ databases">
        <title>The Genome Sequence of Exophiala mesophila CBS40295.</title>
        <authorList>
            <consortium name="The Broad Institute Genomics Platform"/>
            <person name="Cuomo C."/>
            <person name="de Hoog S."/>
            <person name="Gorbushina A."/>
            <person name="Stielow B."/>
            <person name="Teixiera M."/>
            <person name="Abouelleil A."/>
            <person name="Chapman S.B."/>
            <person name="Priest M."/>
            <person name="Young S.K."/>
            <person name="Wortman J."/>
            <person name="Nusbaum C."/>
            <person name="Birren B."/>
        </authorList>
    </citation>
    <scope>NUCLEOTIDE SEQUENCE [LARGE SCALE GENOMIC DNA]</scope>
    <source>
        <strain evidence="2 3">CBS 40295</strain>
    </source>
</reference>
<dbReference type="PANTHER" id="PTHR43014:SF2">
    <property type="entry name" value="MERCURIC REDUCTASE"/>
    <property type="match status" value="1"/>
</dbReference>
<evidence type="ECO:0000313" key="3">
    <source>
        <dbReference type="Proteomes" id="UP000054302"/>
    </source>
</evidence>
<dbReference type="SUPFAM" id="SSF51905">
    <property type="entry name" value="FAD/NAD(P)-binding domain"/>
    <property type="match status" value="1"/>
</dbReference>
<dbReference type="InterPro" id="IPR023753">
    <property type="entry name" value="FAD/NAD-binding_dom"/>
</dbReference>
<dbReference type="PRINTS" id="PR00469">
    <property type="entry name" value="PNDRDTASEII"/>
</dbReference>
<sequence length="138" mass="14599">MEFAQAYRRFGAEVTVIERGDQVLQKEDSDVASHIRGILEGEGVRFLTNSTIESVSGRNGEQVSVKIKSGNGTPSTENTLQGSHLLVASGRLPNTEDLDLAKAGVKKTAAGHVLVDEQLQTGVAGVFAAGDCAGRFRT</sequence>
<feature type="domain" description="FAD/NAD(P)-binding" evidence="1">
    <location>
        <begin position="1"/>
        <end position="136"/>
    </location>
</feature>
<keyword evidence="3" id="KW-1185">Reference proteome</keyword>
<protein>
    <recommendedName>
        <fullName evidence="1">FAD/NAD(P)-binding domain-containing protein</fullName>
    </recommendedName>
</protein>
<proteinExistence type="predicted"/>
<dbReference type="Pfam" id="PF07992">
    <property type="entry name" value="Pyr_redox_2"/>
    <property type="match status" value="1"/>
</dbReference>
<accession>A0A0D1ZB08</accession>
<evidence type="ECO:0000313" key="2">
    <source>
        <dbReference type="EMBL" id="KIV91169.1"/>
    </source>
</evidence>
<dbReference type="AlphaFoldDB" id="A0A0D1ZB08"/>
<evidence type="ECO:0000259" key="1">
    <source>
        <dbReference type="Pfam" id="PF07992"/>
    </source>
</evidence>
<dbReference type="EMBL" id="KN847523">
    <property type="protein sequence ID" value="KIV91169.1"/>
    <property type="molecule type" value="Genomic_DNA"/>
</dbReference>
<dbReference type="HOGENOM" id="CLU_1855285_0_0_1"/>
<dbReference type="RefSeq" id="XP_016222743.1">
    <property type="nucleotide sequence ID" value="XM_016370450.1"/>
</dbReference>
<dbReference type="Gene3D" id="3.50.50.60">
    <property type="entry name" value="FAD/NAD(P)-binding domain"/>
    <property type="match status" value="2"/>
</dbReference>
<dbReference type="VEuPathDB" id="FungiDB:PV10_05738"/>
<dbReference type="PRINTS" id="PR00368">
    <property type="entry name" value="FADPNR"/>
</dbReference>
<gene>
    <name evidence="2" type="ORF">PV10_05738</name>
</gene>
<dbReference type="GO" id="GO:0050660">
    <property type="term" value="F:flavin adenine dinucleotide binding"/>
    <property type="evidence" value="ECO:0007669"/>
    <property type="project" value="TreeGrafter"/>
</dbReference>
<dbReference type="GeneID" id="27323583"/>
<dbReference type="STRING" id="212818.A0A0D1ZB08"/>
<dbReference type="PANTHER" id="PTHR43014">
    <property type="entry name" value="MERCURIC REDUCTASE"/>
    <property type="match status" value="1"/>
</dbReference>
<name>A0A0D1ZB08_EXOME</name>
<dbReference type="OrthoDB" id="361797at2759"/>
<dbReference type="Proteomes" id="UP000054302">
    <property type="component" value="Unassembled WGS sequence"/>
</dbReference>
<dbReference type="InterPro" id="IPR036188">
    <property type="entry name" value="FAD/NAD-bd_sf"/>
</dbReference>